<protein>
    <submittedName>
        <fullName evidence="8">Cytochrome P450 monooxygenase</fullName>
    </submittedName>
</protein>
<dbReference type="PANTHER" id="PTHR24305">
    <property type="entry name" value="CYTOCHROME P450"/>
    <property type="match status" value="1"/>
</dbReference>
<dbReference type="GO" id="GO:0005506">
    <property type="term" value="F:iron ion binding"/>
    <property type="evidence" value="ECO:0007669"/>
    <property type="project" value="InterPro"/>
</dbReference>
<keyword evidence="9" id="KW-1185">Reference proteome</keyword>
<dbReference type="PRINTS" id="PR00463">
    <property type="entry name" value="EP450I"/>
</dbReference>
<dbReference type="GO" id="GO:0020037">
    <property type="term" value="F:heme binding"/>
    <property type="evidence" value="ECO:0007669"/>
    <property type="project" value="InterPro"/>
</dbReference>
<organism evidence="8 9">
    <name type="scientific">Lophiotrema nucula</name>
    <dbReference type="NCBI Taxonomy" id="690887"/>
    <lineage>
        <taxon>Eukaryota</taxon>
        <taxon>Fungi</taxon>
        <taxon>Dikarya</taxon>
        <taxon>Ascomycota</taxon>
        <taxon>Pezizomycotina</taxon>
        <taxon>Dothideomycetes</taxon>
        <taxon>Pleosporomycetidae</taxon>
        <taxon>Pleosporales</taxon>
        <taxon>Lophiotremataceae</taxon>
        <taxon>Lophiotrema</taxon>
    </lineage>
</organism>
<comment type="similarity">
    <text evidence="2">Belongs to the cytochrome P450 family.</text>
</comment>
<keyword evidence="3 7" id="KW-0479">Metal-binding</keyword>
<dbReference type="InterPro" id="IPR001128">
    <property type="entry name" value="Cyt_P450"/>
</dbReference>
<dbReference type="GO" id="GO:0016705">
    <property type="term" value="F:oxidoreductase activity, acting on paired donors, with incorporation or reduction of molecular oxygen"/>
    <property type="evidence" value="ECO:0007669"/>
    <property type="project" value="InterPro"/>
</dbReference>
<reference evidence="8" key="1">
    <citation type="journal article" date="2020" name="Stud. Mycol.">
        <title>101 Dothideomycetes genomes: a test case for predicting lifestyles and emergence of pathogens.</title>
        <authorList>
            <person name="Haridas S."/>
            <person name="Albert R."/>
            <person name="Binder M."/>
            <person name="Bloem J."/>
            <person name="Labutti K."/>
            <person name="Salamov A."/>
            <person name="Andreopoulos B."/>
            <person name="Baker S."/>
            <person name="Barry K."/>
            <person name="Bills G."/>
            <person name="Bluhm B."/>
            <person name="Cannon C."/>
            <person name="Castanera R."/>
            <person name="Culley D."/>
            <person name="Daum C."/>
            <person name="Ezra D."/>
            <person name="Gonzalez J."/>
            <person name="Henrissat B."/>
            <person name="Kuo A."/>
            <person name="Liang C."/>
            <person name="Lipzen A."/>
            <person name="Lutzoni F."/>
            <person name="Magnuson J."/>
            <person name="Mondo S."/>
            <person name="Nolan M."/>
            <person name="Ohm R."/>
            <person name="Pangilinan J."/>
            <person name="Park H.-J."/>
            <person name="Ramirez L."/>
            <person name="Alfaro M."/>
            <person name="Sun H."/>
            <person name="Tritt A."/>
            <person name="Yoshinaga Y."/>
            <person name="Zwiers L.-H."/>
            <person name="Turgeon B."/>
            <person name="Goodwin S."/>
            <person name="Spatafora J."/>
            <person name="Crous P."/>
            <person name="Grigoriev I."/>
        </authorList>
    </citation>
    <scope>NUCLEOTIDE SEQUENCE</scope>
    <source>
        <strain evidence="8">CBS 627.86</strain>
    </source>
</reference>
<evidence type="ECO:0000256" key="6">
    <source>
        <dbReference type="ARBA" id="ARBA00023033"/>
    </source>
</evidence>
<evidence type="ECO:0000313" key="9">
    <source>
        <dbReference type="Proteomes" id="UP000799770"/>
    </source>
</evidence>
<dbReference type="OrthoDB" id="3945418at2759"/>
<gene>
    <name evidence="8" type="ORF">BDV96DRAFT_654745</name>
</gene>
<keyword evidence="7" id="KW-0349">Heme</keyword>
<dbReference type="Pfam" id="PF00067">
    <property type="entry name" value="p450"/>
    <property type="match status" value="1"/>
</dbReference>
<dbReference type="AlphaFoldDB" id="A0A6A5YJP0"/>
<evidence type="ECO:0000313" key="8">
    <source>
        <dbReference type="EMBL" id="KAF2106358.1"/>
    </source>
</evidence>
<feature type="binding site" description="axial binding residue" evidence="7">
    <location>
        <position position="451"/>
    </location>
    <ligand>
        <name>heme</name>
        <dbReference type="ChEBI" id="CHEBI:30413"/>
    </ligand>
    <ligandPart>
        <name>Fe</name>
        <dbReference type="ChEBI" id="CHEBI:18248"/>
    </ligandPart>
</feature>
<keyword evidence="6 8" id="KW-0503">Monooxygenase</keyword>
<name>A0A6A5YJP0_9PLEO</name>
<keyword evidence="5 7" id="KW-0408">Iron</keyword>
<dbReference type="InterPro" id="IPR002401">
    <property type="entry name" value="Cyt_P450_E_grp-I"/>
</dbReference>
<dbReference type="EMBL" id="ML977363">
    <property type="protein sequence ID" value="KAF2106358.1"/>
    <property type="molecule type" value="Genomic_DNA"/>
</dbReference>
<evidence type="ECO:0000256" key="1">
    <source>
        <dbReference type="ARBA" id="ARBA00001971"/>
    </source>
</evidence>
<dbReference type="Gene3D" id="1.10.630.10">
    <property type="entry name" value="Cytochrome P450"/>
    <property type="match status" value="1"/>
</dbReference>
<evidence type="ECO:0000256" key="3">
    <source>
        <dbReference type="ARBA" id="ARBA00022723"/>
    </source>
</evidence>
<evidence type="ECO:0000256" key="2">
    <source>
        <dbReference type="ARBA" id="ARBA00010617"/>
    </source>
</evidence>
<dbReference type="InterPro" id="IPR050121">
    <property type="entry name" value="Cytochrome_P450_monoxygenase"/>
</dbReference>
<dbReference type="Proteomes" id="UP000799770">
    <property type="component" value="Unassembled WGS sequence"/>
</dbReference>
<dbReference type="GO" id="GO:0004497">
    <property type="term" value="F:monooxygenase activity"/>
    <property type="evidence" value="ECO:0007669"/>
    <property type="project" value="UniProtKB-KW"/>
</dbReference>
<evidence type="ECO:0000256" key="7">
    <source>
        <dbReference type="PIRSR" id="PIRSR602401-1"/>
    </source>
</evidence>
<evidence type="ECO:0000256" key="5">
    <source>
        <dbReference type="ARBA" id="ARBA00023004"/>
    </source>
</evidence>
<dbReference type="CDD" id="cd11062">
    <property type="entry name" value="CYP58-like"/>
    <property type="match status" value="1"/>
</dbReference>
<dbReference type="InterPro" id="IPR036396">
    <property type="entry name" value="Cyt_P450_sf"/>
</dbReference>
<dbReference type="PANTHER" id="PTHR24305:SF157">
    <property type="entry name" value="N-ACETYLTRYPTOPHAN 6-HYDROXYLASE IVOC-RELATED"/>
    <property type="match status" value="1"/>
</dbReference>
<keyword evidence="4" id="KW-0560">Oxidoreductase</keyword>
<sequence length="528" mass="59821">MPLFDLLLFLPASLALYWSWLIISRLWLSPLSQFPGPKLAALTTWYEFYYDIVLGGRFPWQMRELHAKYGPVVRITPEELSVSDPHFYATLYASAGKRRDKWKPVPGQKWVKDSVAGSMSHELHRMRRSALNPVFSVQRLTAQQDSYKKKIARFMERMDGFAETGEKVLAWRVLAALANDSIMTYCLGHSYDRLETSSFQELDDNDEILQNLVGGHRMKQFGYFPRIMESVLFRLPHSFLAKILPPFASFLREQKHIGDQTRSLVRGDKGTGAPATLLETLLQSKLSNEEKEPERIAQESMTTVIAGTHGTSFALSTAIYYLLSSPPTLKRLKAELTKAIPDLSTVESLSWKDAEQLPYLKGVVQEALRLSYGSIARLPRISPVDSLTVPDPRHDKPWVIPPGTPIGMSSFVVHHDESVFPDSDDFKPERWVENPGLERYMVSFTKGSRSCLGMNLAYALMYLTLMRVFREYGSPECRDPGDKGYLELVDTELSDVVPAIDGFIPLSRNGSHGLQFIVREYTSGDLQP</sequence>
<comment type="cofactor">
    <cofactor evidence="1 7">
        <name>heme</name>
        <dbReference type="ChEBI" id="CHEBI:30413"/>
    </cofactor>
</comment>
<evidence type="ECO:0000256" key="4">
    <source>
        <dbReference type="ARBA" id="ARBA00023002"/>
    </source>
</evidence>
<accession>A0A6A5YJP0</accession>
<dbReference type="SUPFAM" id="SSF48264">
    <property type="entry name" value="Cytochrome P450"/>
    <property type="match status" value="1"/>
</dbReference>
<proteinExistence type="inferred from homology"/>